<feature type="compositionally biased region" description="Basic and acidic residues" evidence="6">
    <location>
        <begin position="224"/>
        <end position="234"/>
    </location>
</feature>
<protein>
    <recommendedName>
        <fullName evidence="8">RsgI N-terminal anti-sigma domain-containing protein</fullName>
    </recommendedName>
</protein>
<reference evidence="10" key="1">
    <citation type="submission" date="2016-10" db="EMBL/GenBank/DDBJ databases">
        <authorList>
            <person name="Varghese N."/>
            <person name="Submissions S."/>
        </authorList>
    </citation>
    <scope>NUCLEOTIDE SEQUENCE [LARGE SCALE GENOMIC DNA]</scope>
    <source>
        <strain evidence="10">CGMCC 1.6763</strain>
    </source>
</reference>
<name>A0A1H6T6C3_9BACL</name>
<keyword evidence="3 7" id="KW-0812">Transmembrane</keyword>
<organism evidence="9 10">
    <name type="scientific">Bhargavaea ginsengi</name>
    <dbReference type="NCBI Taxonomy" id="426757"/>
    <lineage>
        <taxon>Bacteria</taxon>
        <taxon>Bacillati</taxon>
        <taxon>Bacillota</taxon>
        <taxon>Bacilli</taxon>
        <taxon>Bacillales</taxon>
        <taxon>Caryophanaceae</taxon>
        <taxon>Bhargavaea</taxon>
    </lineage>
</organism>
<evidence type="ECO:0000256" key="4">
    <source>
        <dbReference type="ARBA" id="ARBA00022989"/>
    </source>
</evidence>
<evidence type="ECO:0000259" key="8">
    <source>
        <dbReference type="PROSITE" id="PS51849"/>
    </source>
</evidence>
<feature type="compositionally biased region" description="Low complexity" evidence="6">
    <location>
        <begin position="319"/>
        <end position="332"/>
    </location>
</feature>
<evidence type="ECO:0000256" key="3">
    <source>
        <dbReference type="ARBA" id="ARBA00022692"/>
    </source>
</evidence>
<dbReference type="GO" id="GO:0005886">
    <property type="term" value="C:plasma membrane"/>
    <property type="evidence" value="ECO:0007669"/>
    <property type="project" value="UniProtKB-SubCell"/>
</dbReference>
<dbReference type="EMBL" id="FNZF01000001">
    <property type="protein sequence ID" value="SEI75581.1"/>
    <property type="molecule type" value="Genomic_DNA"/>
</dbReference>
<dbReference type="InterPro" id="IPR024449">
    <property type="entry name" value="Anti-sigma_RsgI_N"/>
</dbReference>
<dbReference type="STRING" id="426757.SAMN04488127_0373"/>
<evidence type="ECO:0000256" key="2">
    <source>
        <dbReference type="ARBA" id="ARBA00022475"/>
    </source>
</evidence>
<feature type="domain" description="RsgI N-terminal anti-sigma" evidence="8">
    <location>
        <begin position="5"/>
        <end position="51"/>
    </location>
</feature>
<sequence length="425" mass="45762">MINKTRGIIVEQNNENVTILTPDGQFIRGMADGQEVGSEVLVTPLLSQKRSYQPAGRKSIPAIAVLAAALLLVLASLFLPLREPALAFIQLEVNPSVEFGIDQEGKVREMAALNDDGAALIRELESWSGKEVTKLISLIFDEYAEPDRELAVTAVRTGDEKLAAALDRTVRFIEGAAGEEGMLLRLSEAEPEMHERSREEGIPISRLIQQERKPGEPASLSPQQEKKPDTETDKPGTMSADKSKHKPATDNSVRPAEGGKKEARPVKNREQEQTPKTKIPPIQQKPEVQKKPPGKSLENDTQNGKSQTPAKPENTRPHPQQGNPDKNNNGNPKGEERGDNGNPPAHAGPNKASDSPGHAGQDKQSSPPPHSGPKPGNVENQSDKEKPVPGRSESPGKEQPDKGGHQNNNSGNGKGGNGKVPANKP</sequence>
<evidence type="ECO:0000313" key="9">
    <source>
        <dbReference type="EMBL" id="SEI75581.1"/>
    </source>
</evidence>
<feature type="compositionally biased region" description="Basic and acidic residues" evidence="6">
    <location>
        <begin position="381"/>
        <end position="404"/>
    </location>
</feature>
<keyword evidence="10" id="KW-1185">Reference proteome</keyword>
<dbReference type="PROSITE" id="PS51849">
    <property type="entry name" value="RSGI_N"/>
    <property type="match status" value="1"/>
</dbReference>
<dbReference type="Pfam" id="PF23750">
    <property type="entry name" value="RsgI_M"/>
    <property type="match status" value="1"/>
</dbReference>
<proteinExistence type="predicted"/>
<feature type="compositionally biased region" description="Low complexity" evidence="6">
    <location>
        <begin position="276"/>
        <end position="286"/>
    </location>
</feature>
<evidence type="ECO:0000256" key="1">
    <source>
        <dbReference type="ARBA" id="ARBA00004162"/>
    </source>
</evidence>
<dbReference type="RefSeq" id="WP_092049283.1">
    <property type="nucleotide sequence ID" value="NZ_FNZF01000001.1"/>
</dbReference>
<evidence type="ECO:0000313" key="10">
    <source>
        <dbReference type="Proteomes" id="UP000199200"/>
    </source>
</evidence>
<keyword evidence="4 7" id="KW-1133">Transmembrane helix</keyword>
<gene>
    <name evidence="9" type="ORF">SAMN04488127_0373</name>
</gene>
<dbReference type="AlphaFoldDB" id="A0A1H6T6C3"/>
<dbReference type="Pfam" id="PF12791">
    <property type="entry name" value="RsgI_N"/>
    <property type="match status" value="1"/>
</dbReference>
<dbReference type="Proteomes" id="UP000199200">
    <property type="component" value="Unassembled WGS sequence"/>
</dbReference>
<evidence type="ECO:0000256" key="5">
    <source>
        <dbReference type="ARBA" id="ARBA00023136"/>
    </source>
</evidence>
<dbReference type="InterPro" id="IPR055431">
    <property type="entry name" value="RsgI_M"/>
</dbReference>
<comment type="subcellular location">
    <subcellularLocation>
        <location evidence="1">Cell membrane</location>
        <topology evidence="1">Single-pass membrane protein</topology>
    </subcellularLocation>
</comment>
<feature type="compositionally biased region" description="Polar residues" evidence="6">
    <location>
        <begin position="299"/>
        <end position="309"/>
    </location>
</feature>
<evidence type="ECO:0000256" key="6">
    <source>
        <dbReference type="SAM" id="MobiDB-lite"/>
    </source>
</evidence>
<accession>A0A1H6T6C3</accession>
<keyword evidence="5 7" id="KW-0472">Membrane</keyword>
<dbReference type="OrthoDB" id="9800626at2"/>
<feature type="compositionally biased region" description="Basic and acidic residues" evidence="6">
    <location>
        <begin position="190"/>
        <end position="201"/>
    </location>
</feature>
<feature type="region of interest" description="Disordered" evidence="6">
    <location>
        <begin position="190"/>
        <end position="425"/>
    </location>
</feature>
<keyword evidence="2" id="KW-1003">Cell membrane</keyword>
<feature type="compositionally biased region" description="Basic and acidic residues" evidence="6">
    <location>
        <begin position="257"/>
        <end position="275"/>
    </location>
</feature>
<feature type="transmembrane region" description="Helical" evidence="7">
    <location>
        <begin position="59"/>
        <end position="81"/>
    </location>
</feature>
<evidence type="ECO:0000256" key="7">
    <source>
        <dbReference type="SAM" id="Phobius"/>
    </source>
</evidence>